<evidence type="ECO:0000313" key="1">
    <source>
        <dbReference type="EMBL" id="KIE10980.1"/>
    </source>
</evidence>
<dbReference type="RefSeq" id="WP_050045900.1">
    <property type="nucleotide sequence ID" value="NZ_JHEG04000001.1"/>
</dbReference>
<organism evidence="1">
    <name type="scientific">Tolypothrix bouteillei VB521301</name>
    <dbReference type="NCBI Taxonomy" id="1479485"/>
    <lineage>
        <taxon>Bacteria</taxon>
        <taxon>Bacillati</taxon>
        <taxon>Cyanobacteriota</taxon>
        <taxon>Cyanophyceae</taxon>
        <taxon>Nostocales</taxon>
        <taxon>Tolypothrichaceae</taxon>
        <taxon>Tolypothrix</taxon>
    </lineage>
</organism>
<reference evidence="1" key="1">
    <citation type="journal article" date="2015" name="Genome Announc.">
        <title>Draft Genome Sequence of Tolypothrix boutellei Strain VB521301.</title>
        <authorList>
            <person name="Chandrababunaidu M.M."/>
            <person name="Singh D."/>
            <person name="Sen D."/>
            <person name="Bhan S."/>
            <person name="Das S."/>
            <person name="Gupta A."/>
            <person name="Adhikary S.P."/>
            <person name="Tripathy S."/>
        </authorList>
    </citation>
    <scope>NUCLEOTIDE SEQUENCE</scope>
    <source>
        <strain evidence="1">VB521301</strain>
    </source>
</reference>
<gene>
    <name evidence="1" type="ORF">DA73_0221355</name>
</gene>
<dbReference type="STRING" id="1479485.DA73_0221355"/>
<comment type="caution">
    <text evidence="1">The sequence shown here is derived from an EMBL/GenBank/DDBJ whole genome shotgun (WGS) entry which is preliminary data.</text>
</comment>
<dbReference type="EMBL" id="JHEG02000048">
    <property type="protein sequence ID" value="KIE10980.1"/>
    <property type="molecule type" value="Genomic_DNA"/>
</dbReference>
<protein>
    <submittedName>
        <fullName evidence="1">Uncharacterized protein</fullName>
    </submittedName>
</protein>
<accession>A0A0C1RFT9</accession>
<name>A0A0C1RFT9_9CYAN</name>
<proteinExistence type="predicted"/>
<sequence length="70" mass="7835">MNSGQLVPTLFYTLSWMATQFKYYLIQTLLQLPSEWNSGATQTKPACAGYSVSAVNYDSDRIAECLFATK</sequence>
<dbReference type="AlphaFoldDB" id="A0A0C1RFT9"/>